<proteinExistence type="predicted"/>
<dbReference type="SUPFAM" id="SSF51556">
    <property type="entry name" value="Metallo-dependent hydrolases"/>
    <property type="match status" value="1"/>
</dbReference>
<dbReference type="Gene3D" id="3.10.310.70">
    <property type="match status" value="1"/>
</dbReference>
<organism evidence="2 3">
    <name type="scientific">candidate division WOR-3 bacterium</name>
    <dbReference type="NCBI Taxonomy" id="2052148"/>
    <lineage>
        <taxon>Bacteria</taxon>
        <taxon>Bacteria division WOR-3</taxon>
    </lineage>
</organism>
<name>A0A9C9K0Y1_UNCW3</name>
<dbReference type="EMBL" id="DRIG01000085">
    <property type="protein sequence ID" value="HEC79059.1"/>
    <property type="molecule type" value="Genomic_DNA"/>
</dbReference>
<accession>A0A9C9K0Y1</accession>
<feature type="domain" description="Amidohydrolase 3" evidence="1">
    <location>
        <begin position="62"/>
        <end position="515"/>
    </location>
</feature>
<dbReference type="InterPro" id="IPR011059">
    <property type="entry name" value="Metal-dep_hydrolase_composite"/>
</dbReference>
<evidence type="ECO:0000313" key="3">
    <source>
        <dbReference type="Proteomes" id="UP000885826"/>
    </source>
</evidence>
<dbReference type="Proteomes" id="UP000885826">
    <property type="component" value="Unassembled WGS sequence"/>
</dbReference>
<protein>
    <submittedName>
        <fullName evidence="2">Amidohydrolase</fullName>
    </submittedName>
</protein>
<dbReference type="Gene3D" id="2.30.40.10">
    <property type="entry name" value="Urease, subunit C, domain 1"/>
    <property type="match status" value="1"/>
</dbReference>
<dbReference type="InterPro" id="IPR013108">
    <property type="entry name" value="Amidohydro_3"/>
</dbReference>
<dbReference type="Gene3D" id="3.20.20.140">
    <property type="entry name" value="Metal-dependent hydrolases"/>
    <property type="match status" value="1"/>
</dbReference>
<dbReference type="InterPro" id="IPR033932">
    <property type="entry name" value="YtcJ-like"/>
</dbReference>
<dbReference type="Pfam" id="PF07969">
    <property type="entry name" value="Amidohydro_3"/>
    <property type="match status" value="1"/>
</dbReference>
<evidence type="ECO:0000313" key="2">
    <source>
        <dbReference type="EMBL" id="HEC79059.1"/>
    </source>
</evidence>
<dbReference type="PANTHER" id="PTHR22642">
    <property type="entry name" value="IMIDAZOLONEPROPIONASE"/>
    <property type="match status" value="1"/>
</dbReference>
<evidence type="ECO:0000259" key="1">
    <source>
        <dbReference type="Pfam" id="PF07969"/>
    </source>
</evidence>
<dbReference type="AlphaFoldDB" id="A0A9C9K0Y1"/>
<sequence length="519" mass="59454">MQVSGRTDRHRITSVTPTLLHNGIFLNPDLSVIPVVAVLLKNGTIDELYYKRSKLPGSVKRIDLKRNYVLPGFIDCHTHLISRGIELQRLDLEKCRSLNDCIEKIAAAADEYPEVVFASNWDENNWRERSIDRLNKSLLDKISKKKPIVMRRICGHCAVVNSRALEMIPENRRIVDHRTGFLYEDAALNLNEIFKPSKEMLFRAIKLGTAEALRKGITSVNEITDIERFVLLQEMKKRSGLKIRFAVYILFKYYKDVLAAGLRTGLGDDFLKFCGIKIFLDGSIGARTAALIKPYNNLRFRGKILLSSRRLKKTIETAEENGVQLMIHSIGDRSTEQIVDIFDRIMKKQKDSKKKNPLRHRLEHVELITDSALSKMAKLNLIASMQPNFVRRWQQPGGMYEKNLGSRYEKMNAFKSMKNYGIKVVFGSDCMPMGPLFGMPGAFEHPFTRGRLSRPLAFKIYTKEGAYATFDEDRKGALRKGMLGDFVVLDRSPKDEKNFENIRVIMTLVGGKVLYKKKR</sequence>
<reference evidence="2" key="1">
    <citation type="journal article" date="2020" name="mSystems">
        <title>Genome- and Community-Level Interaction Insights into Carbon Utilization and Element Cycling Functions of Hydrothermarchaeota in Hydrothermal Sediment.</title>
        <authorList>
            <person name="Zhou Z."/>
            <person name="Liu Y."/>
            <person name="Xu W."/>
            <person name="Pan J."/>
            <person name="Luo Z.H."/>
            <person name="Li M."/>
        </authorList>
    </citation>
    <scope>NUCLEOTIDE SEQUENCE</scope>
    <source>
        <strain evidence="2">HyVt-388</strain>
    </source>
</reference>
<gene>
    <name evidence="2" type="ORF">ENI34_07970</name>
</gene>
<dbReference type="PANTHER" id="PTHR22642:SF2">
    <property type="entry name" value="PROTEIN LONG AFTER FAR-RED 3"/>
    <property type="match status" value="1"/>
</dbReference>
<dbReference type="SUPFAM" id="SSF51338">
    <property type="entry name" value="Composite domain of metallo-dependent hydrolases"/>
    <property type="match status" value="1"/>
</dbReference>
<dbReference type="CDD" id="cd01300">
    <property type="entry name" value="YtcJ_like"/>
    <property type="match status" value="1"/>
</dbReference>
<dbReference type="InterPro" id="IPR032466">
    <property type="entry name" value="Metal_Hydrolase"/>
</dbReference>
<dbReference type="GO" id="GO:0016810">
    <property type="term" value="F:hydrolase activity, acting on carbon-nitrogen (but not peptide) bonds"/>
    <property type="evidence" value="ECO:0007669"/>
    <property type="project" value="InterPro"/>
</dbReference>
<comment type="caution">
    <text evidence="2">The sequence shown here is derived from an EMBL/GenBank/DDBJ whole genome shotgun (WGS) entry which is preliminary data.</text>
</comment>